<protein>
    <recommendedName>
        <fullName evidence="4">Inositol monophosphatase</fullName>
    </recommendedName>
</protein>
<feature type="binding site" evidence="1">
    <location>
        <position position="111"/>
    </location>
    <ligand>
        <name>Mg(2+)</name>
        <dbReference type="ChEBI" id="CHEBI:18420"/>
        <label>1</label>
        <note>catalytic</note>
    </ligand>
</feature>
<organism evidence="2 3">
    <name type="scientific">Nocardia colli</name>
    <dbReference type="NCBI Taxonomy" id="2545717"/>
    <lineage>
        <taxon>Bacteria</taxon>
        <taxon>Bacillati</taxon>
        <taxon>Actinomycetota</taxon>
        <taxon>Actinomycetes</taxon>
        <taxon>Mycobacteriales</taxon>
        <taxon>Nocardiaceae</taxon>
        <taxon>Nocardia</taxon>
    </lineage>
</organism>
<dbReference type="GO" id="GO:0006020">
    <property type="term" value="P:inositol metabolic process"/>
    <property type="evidence" value="ECO:0007669"/>
    <property type="project" value="TreeGrafter"/>
</dbReference>
<dbReference type="Gene3D" id="3.40.190.80">
    <property type="match status" value="1"/>
</dbReference>
<feature type="binding site" evidence="1">
    <location>
        <position position="254"/>
    </location>
    <ligand>
        <name>Mg(2+)</name>
        <dbReference type="ChEBI" id="CHEBI:18420"/>
        <label>1</label>
        <note>catalytic</note>
    </ligand>
</feature>
<comment type="caution">
    <text evidence="2">The sequence shown here is derived from an EMBL/GenBank/DDBJ whole genome shotgun (WGS) entry which is preliminary data.</text>
</comment>
<dbReference type="OrthoDB" id="9772456at2"/>
<name>A0A5N0DX37_9NOCA</name>
<dbReference type="PANTHER" id="PTHR20854">
    <property type="entry name" value="INOSITOL MONOPHOSPHATASE"/>
    <property type="match status" value="1"/>
</dbReference>
<reference evidence="2 3" key="1">
    <citation type="submission" date="2019-09" db="EMBL/GenBank/DDBJ databases">
        <authorList>
            <person name="Wang X."/>
        </authorList>
    </citation>
    <scope>NUCLEOTIDE SEQUENCE [LARGE SCALE GENOMIC DNA]</scope>
    <source>
        <strain evidence="2 3">CICC 11023</strain>
    </source>
</reference>
<dbReference type="Pfam" id="PF00459">
    <property type="entry name" value="Inositol_P"/>
    <property type="match status" value="1"/>
</dbReference>
<dbReference type="GO" id="GO:0046872">
    <property type="term" value="F:metal ion binding"/>
    <property type="evidence" value="ECO:0007669"/>
    <property type="project" value="UniProtKB-KW"/>
</dbReference>
<evidence type="ECO:0000313" key="2">
    <source>
        <dbReference type="EMBL" id="KAA8880585.1"/>
    </source>
</evidence>
<dbReference type="PRINTS" id="PR00377">
    <property type="entry name" value="IMPHPHTASES"/>
</dbReference>
<gene>
    <name evidence="2" type="ORF">F3087_40405</name>
</gene>
<dbReference type="PANTHER" id="PTHR20854:SF4">
    <property type="entry name" value="INOSITOL-1-MONOPHOSPHATASE-RELATED"/>
    <property type="match status" value="1"/>
</dbReference>
<evidence type="ECO:0000256" key="1">
    <source>
        <dbReference type="PIRSR" id="PIRSR600760-2"/>
    </source>
</evidence>
<dbReference type="InterPro" id="IPR000760">
    <property type="entry name" value="Inositol_monophosphatase-like"/>
</dbReference>
<feature type="binding site" evidence="1">
    <location>
        <position position="108"/>
    </location>
    <ligand>
        <name>Mg(2+)</name>
        <dbReference type="ChEBI" id="CHEBI:18420"/>
        <label>1</label>
        <note>catalytic</note>
    </ligand>
</feature>
<proteinExistence type="predicted"/>
<sequence length="331" mass="35836">MITSFAASLISVAYPEIKLGYENLLRTFRADSSMRDSIGRVGPAAILVSDEPAIVALQKTNREFVTDAEIRAERLLRDAIGQRYPGHTLTGEELPVQARGDEWVWSIDPVDGTSAMIRSAIMQAYGLPIPEPAPAFGISIGVLHGNEAVCGVIAELLPRHDSLELGRVWVGSVDTPALCDGRAVQARAATSLNEAVLACTVPEIMFSTPERWSGFQALADATRSVVTDQNCIGFMGLLDGTVDIVCERDLLLPDAAAVVPILRSAGITVTDHDGYLVEFDATARKGEYCLLAARPELHRDAVVMHRRGVPRWNNRFPGVDSTGLGYVRKVD</sequence>
<evidence type="ECO:0000313" key="3">
    <source>
        <dbReference type="Proteomes" id="UP000323876"/>
    </source>
</evidence>
<keyword evidence="1" id="KW-0460">Magnesium</keyword>
<dbReference type="GO" id="GO:0008934">
    <property type="term" value="F:inositol monophosphate 1-phosphatase activity"/>
    <property type="evidence" value="ECO:0007669"/>
    <property type="project" value="TreeGrafter"/>
</dbReference>
<dbReference type="EMBL" id="VXLC01000032">
    <property type="protein sequence ID" value="KAA8880585.1"/>
    <property type="molecule type" value="Genomic_DNA"/>
</dbReference>
<comment type="cofactor">
    <cofactor evidence="1">
        <name>Mg(2+)</name>
        <dbReference type="ChEBI" id="CHEBI:18420"/>
    </cofactor>
</comment>
<keyword evidence="1" id="KW-0479">Metal-binding</keyword>
<dbReference type="RefSeq" id="WP_150407463.1">
    <property type="nucleotide sequence ID" value="NZ_VXLC01000032.1"/>
</dbReference>
<evidence type="ECO:0008006" key="4">
    <source>
        <dbReference type="Google" id="ProtNLM"/>
    </source>
</evidence>
<feature type="binding site" evidence="1">
    <location>
        <position position="92"/>
    </location>
    <ligand>
        <name>Mg(2+)</name>
        <dbReference type="ChEBI" id="CHEBI:18420"/>
        <label>1</label>
        <note>catalytic</note>
    </ligand>
</feature>
<dbReference type="Proteomes" id="UP000323876">
    <property type="component" value="Unassembled WGS sequence"/>
</dbReference>
<dbReference type="SUPFAM" id="SSF56655">
    <property type="entry name" value="Carbohydrate phosphatase"/>
    <property type="match status" value="1"/>
</dbReference>
<dbReference type="GO" id="GO:0007165">
    <property type="term" value="P:signal transduction"/>
    <property type="evidence" value="ECO:0007669"/>
    <property type="project" value="TreeGrafter"/>
</dbReference>
<accession>A0A5N0DX37</accession>
<dbReference type="Gene3D" id="3.30.540.10">
    <property type="entry name" value="Fructose-1,6-Bisphosphatase, subunit A, domain 1"/>
    <property type="match status" value="1"/>
</dbReference>
<dbReference type="AlphaFoldDB" id="A0A5N0DX37"/>
<keyword evidence="3" id="KW-1185">Reference proteome</keyword>